<keyword evidence="1" id="KW-0472">Membrane</keyword>
<protein>
    <submittedName>
        <fullName evidence="2">Uncharacterized protein</fullName>
    </submittedName>
</protein>
<accession>A0A1D1XQ28</accession>
<keyword evidence="1" id="KW-1133">Transmembrane helix</keyword>
<proteinExistence type="predicted"/>
<feature type="transmembrane region" description="Helical" evidence="1">
    <location>
        <begin position="40"/>
        <end position="62"/>
    </location>
</feature>
<dbReference type="EMBL" id="GDJX01023432">
    <property type="protein sequence ID" value="JAT44504.1"/>
    <property type="molecule type" value="Transcribed_RNA"/>
</dbReference>
<reference evidence="2" key="1">
    <citation type="submission" date="2015-07" db="EMBL/GenBank/DDBJ databases">
        <title>Transcriptome Assembly of Anthurium amnicola.</title>
        <authorList>
            <person name="Suzuki J."/>
        </authorList>
    </citation>
    <scope>NUCLEOTIDE SEQUENCE</scope>
</reference>
<gene>
    <name evidence="2" type="ORF">g.10016</name>
</gene>
<sequence length="131" mass="14405">SDSHSEVSSLHLAALLSSPLCLSFVLSLSLFFLPPLSRIGLNLFLLPGLCAVDAYRFFLILFSYLRGHPSFSGPRFLSMPPVVLHLFVSGFLPHHTSVLLGSSTPRPPLHGLTLLNHSSLQRFREIAQSLI</sequence>
<evidence type="ECO:0000313" key="2">
    <source>
        <dbReference type="EMBL" id="JAT44504.1"/>
    </source>
</evidence>
<feature type="transmembrane region" description="Helical" evidence="1">
    <location>
        <begin position="12"/>
        <end position="33"/>
    </location>
</feature>
<feature type="non-terminal residue" evidence="2">
    <location>
        <position position="1"/>
    </location>
</feature>
<dbReference type="AlphaFoldDB" id="A0A1D1XQ28"/>
<keyword evidence="1" id="KW-0812">Transmembrane</keyword>
<name>A0A1D1XQ28_9ARAE</name>
<organism evidence="2">
    <name type="scientific">Anthurium amnicola</name>
    <dbReference type="NCBI Taxonomy" id="1678845"/>
    <lineage>
        <taxon>Eukaryota</taxon>
        <taxon>Viridiplantae</taxon>
        <taxon>Streptophyta</taxon>
        <taxon>Embryophyta</taxon>
        <taxon>Tracheophyta</taxon>
        <taxon>Spermatophyta</taxon>
        <taxon>Magnoliopsida</taxon>
        <taxon>Liliopsida</taxon>
        <taxon>Araceae</taxon>
        <taxon>Pothoideae</taxon>
        <taxon>Potheae</taxon>
        <taxon>Anthurium</taxon>
    </lineage>
</organism>
<evidence type="ECO:0000256" key="1">
    <source>
        <dbReference type="SAM" id="Phobius"/>
    </source>
</evidence>